<keyword evidence="7" id="KW-0503">Monooxygenase</keyword>
<dbReference type="Gene3D" id="1.10.630.10">
    <property type="entry name" value="Cytochrome P450"/>
    <property type="match status" value="1"/>
</dbReference>
<dbReference type="GO" id="GO:0016705">
    <property type="term" value="F:oxidoreductase activity, acting on paired donors, with incorporation or reduction of molecular oxygen"/>
    <property type="evidence" value="ECO:0007669"/>
    <property type="project" value="InterPro"/>
</dbReference>
<dbReference type="EMBL" id="KZ678968">
    <property type="protein sequence ID" value="PSR73535.1"/>
    <property type="molecule type" value="Genomic_DNA"/>
</dbReference>
<dbReference type="PANTHER" id="PTHR24305:SF230">
    <property type="entry name" value="P450, PUTATIVE (EUROFUNG)-RELATED"/>
    <property type="match status" value="1"/>
</dbReference>
<accession>A0A2T2ZRN7</accession>
<dbReference type="SUPFAM" id="SSF48264">
    <property type="entry name" value="Cytochrome P450"/>
    <property type="match status" value="1"/>
</dbReference>
<evidence type="ECO:0000256" key="4">
    <source>
        <dbReference type="ARBA" id="ARBA00022723"/>
    </source>
</evidence>
<feature type="non-terminal residue" evidence="9">
    <location>
        <position position="303"/>
    </location>
</feature>
<sequence length="303" mass="34723">MASLASLASHVPGAIAWSLAALAVYTLTTFLYNVFLHPLRHIPGPLSYRGSRLPRTLRIFHRRWTRDILDLAKEYGPVVRVAPNTLVYTTPEAWKDIYGHGHQNGAVVKGEEFAKDPHFYRARAVAPNILGESRDNHALLRRQLAHGFSEKALREQEAIIMGYIDMFINGLRDRCVAKRDTTNDEKSATTKTTKTSFDMRHWFNYVTFDIIGDMAMGEPFGCLEKGDLDERVAFFEKGIETAPIAYTVKDLGLERYMSWLARTVFRFRKMARLNMAAVLRRRMDLNMGRPDLIEGLLKKQDDW</sequence>
<dbReference type="InterPro" id="IPR050121">
    <property type="entry name" value="Cytochrome_P450_monoxygenase"/>
</dbReference>
<keyword evidence="8" id="KW-0812">Transmembrane</keyword>
<dbReference type="GO" id="GO:0020037">
    <property type="term" value="F:heme binding"/>
    <property type="evidence" value="ECO:0007669"/>
    <property type="project" value="InterPro"/>
</dbReference>
<dbReference type="GO" id="GO:0005506">
    <property type="term" value="F:iron ion binding"/>
    <property type="evidence" value="ECO:0007669"/>
    <property type="project" value="InterPro"/>
</dbReference>
<organism evidence="9 10">
    <name type="scientific">Coniella lustricola</name>
    <dbReference type="NCBI Taxonomy" id="2025994"/>
    <lineage>
        <taxon>Eukaryota</taxon>
        <taxon>Fungi</taxon>
        <taxon>Dikarya</taxon>
        <taxon>Ascomycota</taxon>
        <taxon>Pezizomycotina</taxon>
        <taxon>Sordariomycetes</taxon>
        <taxon>Sordariomycetidae</taxon>
        <taxon>Diaporthales</taxon>
        <taxon>Schizoparmaceae</taxon>
        <taxon>Coniella</taxon>
    </lineage>
</organism>
<dbReference type="GO" id="GO:0004497">
    <property type="term" value="F:monooxygenase activity"/>
    <property type="evidence" value="ECO:0007669"/>
    <property type="project" value="UniProtKB-KW"/>
</dbReference>
<evidence type="ECO:0000313" key="9">
    <source>
        <dbReference type="EMBL" id="PSR73535.1"/>
    </source>
</evidence>
<keyword evidence="4" id="KW-0479">Metal-binding</keyword>
<name>A0A2T2ZRN7_9PEZI</name>
<evidence type="ECO:0000256" key="7">
    <source>
        <dbReference type="ARBA" id="ARBA00023033"/>
    </source>
</evidence>
<proteinExistence type="inferred from homology"/>
<keyword evidence="3" id="KW-0349">Heme</keyword>
<evidence type="ECO:0000313" key="10">
    <source>
        <dbReference type="Proteomes" id="UP000241462"/>
    </source>
</evidence>
<dbReference type="Pfam" id="PF00067">
    <property type="entry name" value="p450"/>
    <property type="match status" value="1"/>
</dbReference>
<dbReference type="STRING" id="2025994.A0A2T2ZRN7"/>
<dbReference type="Proteomes" id="UP000241462">
    <property type="component" value="Unassembled WGS sequence"/>
</dbReference>
<dbReference type="AlphaFoldDB" id="A0A2T2ZRN7"/>
<evidence type="ECO:0000256" key="8">
    <source>
        <dbReference type="SAM" id="Phobius"/>
    </source>
</evidence>
<dbReference type="InterPro" id="IPR001128">
    <property type="entry name" value="Cyt_P450"/>
</dbReference>
<evidence type="ECO:0000256" key="2">
    <source>
        <dbReference type="ARBA" id="ARBA00010617"/>
    </source>
</evidence>
<dbReference type="InParanoid" id="A0A2T2ZRN7"/>
<evidence type="ECO:0000256" key="1">
    <source>
        <dbReference type="ARBA" id="ARBA00001971"/>
    </source>
</evidence>
<keyword evidence="5" id="KW-0560">Oxidoreductase</keyword>
<comment type="cofactor">
    <cofactor evidence="1">
        <name>heme</name>
        <dbReference type="ChEBI" id="CHEBI:30413"/>
    </cofactor>
</comment>
<evidence type="ECO:0000256" key="3">
    <source>
        <dbReference type="ARBA" id="ARBA00022617"/>
    </source>
</evidence>
<gene>
    <name evidence="9" type="ORF">BD289DRAFT_487545</name>
</gene>
<evidence type="ECO:0000256" key="5">
    <source>
        <dbReference type="ARBA" id="ARBA00023002"/>
    </source>
</evidence>
<keyword evidence="6" id="KW-0408">Iron</keyword>
<evidence type="ECO:0000256" key="6">
    <source>
        <dbReference type="ARBA" id="ARBA00023004"/>
    </source>
</evidence>
<dbReference type="InterPro" id="IPR036396">
    <property type="entry name" value="Cyt_P450_sf"/>
</dbReference>
<dbReference type="OrthoDB" id="1470350at2759"/>
<comment type="similarity">
    <text evidence="2">Belongs to the cytochrome P450 family.</text>
</comment>
<dbReference type="PANTHER" id="PTHR24305">
    <property type="entry name" value="CYTOCHROME P450"/>
    <property type="match status" value="1"/>
</dbReference>
<feature type="transmembrane region" description="Helical" evidence="8">
    <location>
        <begin position="14"/>
        <end position="35"/>
    </location>
</feature>
<keyword evidence="10" id="KW-1185">Reference proteome</keyword>
<keyword evidence="8" id="KW-0472">Membrane</keyword>
<protein>
    <submittedName>
        <fullName evidence="9">Cytochrome P450</fullName>
    </submittedName>
</protein>
<reference evidence="9 10" key="1">
    <citation type="journal article" date="2018" name="Mycol. Prog.">
        <title>Coniella lustricola, a new species from submerged detritus.</title>
        <authorList>
            <person name="Raudabaugh D.B."/>
            <person name="Iturriaga T."/>
            <person name="Carver A."/>
            <person name="Mondo S."/>
            <person name="Pangilinan J."/>
            <person name="Lipzen A."/>
            <person name="He G."/>
            <person name="Amirebrahimi M."/>
            <person name="Grigoriev I.V."/>
            <person name="Miller A.N."/>
        </authorList>
    </citation>
    <scope>NUCLEOTIDE SEQUENCE [LARGE SCALE GENOMIC DNA]</scope>
    <source>
        <strain evidence="9 10">B22-T-1</strain>
    </source>
</reference>
<keyword evidence="8" id="KW-1133">Transmembrane helix</keyword>